<keyword evidence="7" id="KW-0732">Signal</keyword>
<keyword evidence="5" id="KW-0109">Calcium transport</keyword>
<evidence type="ECO:0000256" key="3">
    <source>
        <dbReference type="ARBA" id="ARBA00016584"/>
    </source>
</evidence>
<comment type="caution">
    <text evidence="16">The sequence shown here is derived from an EMBL/GenBank/DDBJ whole genome shotgun (WGS) entry which is preliminary data.</text>
</comment>
<comment type="similarity">
    <text evidence="2">Belongs to the SARAF family.</text>
</comment>
<evidence type="ECO:0000313" key="17">
    <source>
        <dbReference type="Proteomes" id="UP000306954"/>
    </source>
</evidence>
<keyword evidence="11" id="KW-0406">Ion transport</keyword>
<evidence type="ECO:0000256" key="7">
    <source>
        <dbReference type="ARBA" id="ARBA00022729"/>
    </source>
</evidence>
<feature type="region of interest" description="Disordered" evidence="14">
    <location>
        <begin position="148"/>
        <end position="177"/>
    </location>
</feature>
<keyword evidence="9" id="KW-0106">Calcium</keyword>
<feature type="region of interest" description="Disordered" evidence="14">
    <location>
        <begin position="197"/>
        <end position="237"/>
    </location>
</feature>
<organism evidence="16 17">
    <name type="scientific">Wallemia ichthyophaga</name>
    <dbReference type="NCBI Taxonomy" id="245174"/>
    <lineage>
        <taxon>Eukaryota</taxon>
        <taxon>Fungi</taxon>
        <taxon>Dikarya</taxon>
        <taxon>Basidiomycota</taxon>
        <taxon>Wallemiomycotina</taxon>
        <taxon>Wallemiomycetes</taxon>
        <taxon>Wallemiales</taxon>
        <taxon>Wallemiaceae</taxon>
        <taxon>Wallemia</taxon>
    </lineage>
</organism>
<evidence type="ECO:0000256" key="5">
    <source>
        <dbReference type="ARBA" id="ARBA00022568"/>
    </source>
</evidence>
<sequence length="237" mass="26204">MSRVNLSQITSLNFEADEYTTGRRLAPVAQLQCDKKEGRSACEQYTPESIHCENRGWDAYTHAVQWSCSTTLPSNLKLGKVRVNCERWEESGPANEVLNGSCALKYTLVDVSNRSDDKGSTFFAVIFFAILAIILYNLFCGHRRDSAGYSTSGDQPPPPYTPYNSKQPDQQAGQNWRPGFWTGLGVGGAGAHLYDQWQNRDSHSHSEDSFGRHHGSSSAGPSNTYESTTSYGGTDTR</sequence>
<keyword evidence="8" id="KW-0256">Endoplasmic reticulum</keyword>
<reference evidence="16 17" key="1">
    <citation type="submission" date="2019-03" db="EMBL/GenBank/DDBJ databases">
        <title>Sequencing 23 genomes of Wallemia ichthyophaga.</title>
        <authorList>
            <person name="Gostincar C."/>
        </authorList>
    </citation>
    <scope>NUCLEOTIDE SEQUENCE [LARGE SCALE GENOMIC DNA]</scope>
    <source>
        <strain evidence="16 17">EXF-8621</strain>
    </source>
</reference>
<keyword evidence="12 15" id="KW-0472">Membrane</keyword>
<dbReference type="GO" id="GO:0005789">
    <property type="term" value="C:endoplasmic reticulum membrane"/>
    <property type="evidence" value="ECO:0007669"/>
    <property type="project" value="UniProtKB-SubCell"/>
</dbReference>
<evidence type="ECO:0000256" key="2">
    <source>
        <dbReference type="ARBA" id="ARBA00006833"/>
    </source>
</evidence>
<name>A0A4T0JKZ5_WALIC</name>
<dbReference type="InterPro" id="IPR009567">
    <property type="entry name" value="SARAF"/>
</dbReference>
<dbReference type="PANTHER" id="PTHR15929:SF0">
    <property type="entry name" value="STORE-OPERATED CALCIUM ENTRY-ASSOCIATED REGULATORY FACTOR"/>
    <property type="match status" value="1"/>
</dbReference>
<evidence type="ECO:0000256" key="1">
    <source>
        <dbReference type="ARBA" id="ARBA00004115"/>
    </source>
</evidence>
<dbReference type="Pfam" id="PF06682">
    <property type="entry name" value="SARAF"/>
    <property type="match status" value="1"/>
</dbReference>
<evidence type="ECO:0000256" key="9">
    <source>
        <dbReference type="ARBA" id="ARBA00022837"/>
    </source>
</evidence>
<dbReference type="EMBL" id="SPOF01000059">
    <property type="protein sequence ID" value="TIB08423.1"/>
    <property type="molecule type" value="Genomic_DNA"/>
</dbReference>
<evidence type="ECO:0000256" key="11">
    <source>
        <dbReference type="ARBA" id="ARBA00023065"/>
    </source>
</evidence>
<feature type="compositionally biased region" description="Polar residues" evidence="14">
    <location>
        <begin position="162"/>
        <end position="174"/>
    </location>
</feature>
<feature type="compositionally biased region" description="Basic and acidic residues" evidence="14">
    <location>
        <begin position="198"/>
        <end position="211"/>
    </location>
</feature>
<dbReference type="OMA" id="DVQWRCD"/>
<evidence type="ECO:0000256" key="10">
    <source>
        <dbReference type="ARBA" id="ARBA00022989"/>
    </source>
</evidence>
<accession>A0A4T0JKZ5</accession>
<dbReference type="AlphaFoldDB" id="A0A4T0JKZ5"/>
<dbReference type="GO" id="GO:2001256">
    <property type="term" value="P:regulation of store-operated calcium entry"/>
    <property type="evidence" value="ECO:0007669"/>
    <property type="project" value="InterPro"/>
</dbReference>
<dbReference type="Proteomes" id="UP000306954">
    <property type="component" value="Unassembled WGS sequence"/>
</dbReference>
<dbReference type="PANTHER" id="PTHR15929">
    <property type="entry name" value="STORE-OPERATED CALCIUM ENTRY-ASSOCIATED REGULATORY FACTOR"/>
    <property type="match status" value="1"/>
</dbReference>
<evidence type="ECO:0000256" key="4">
    <source>
        <dbReference type="ARBA" id="ARBA00022448"/>
    </source>
</evidence>
<comment type="subcellular location">
    <subcellularLocation>
        <location evidence="1">Endoplasmic reticulum membrane</location>
        <topology evidence="1">Single-pass type I membrane protein</topology>
    </subcellularLocation>
</comment>
<evidence type="ECO:0000256" key="8">
    <source>
        <dbReference type="ARBA" id="ARBA00022824"/>
    </source>
</evidence>
<dbReference type="GO" id="GO:0006816">
    <property type="term" value="P:calcium ion transport"/>
    <property type="evidence" value="ECO:0007669"/>
    <property type="project" value="UniProtKB-KW"/>
</dbReference>
<protein>
    <recommendedName>
        <fullName evidence="3">Store-operated calcium entry-associated regulatory factor</fullName>
    </recommendedName>
    <alternativeName>
        <fullName evidence="13">Transmembrane protein 66</fullName>
    </alternativeName>
</protein>
<evidence type="ECO:0000256" key="6">
    <source>
        <dbReference type="ARBA" id="ARBA00022692"/>
    </source>
</evidence>
<evidence type="ECO:0000256" key="13">
    <source>
        <dbReference type="ARBA" id="ARBA00031116"/>
    </source>
</evidence>
<gene>
    <name evidence="16" type="ORF">E3P90_03683</name>
</gene>
<keyword evidence="6 15" id="KW-0812">Transmembrane</keyword>
<evidence type="ECO:0000256" key="12">
    <source>
        <dbReference type="ARBA" id="ARBA00023136"/>
    </source>
</evidence>
<evidence type="ECO:0000313" key="16">
    <source>
        <dbReference type="EMBL" id="TIB08423.1"/>
    </source>
</evidence>
<feature type="compositionally biased region" description="Polar residues" evidence="14">
    <location>
        <begin position="216"/>
        <end position="237"/>
    </location>
</feature>
<proteinExistence type="inferred from homology"/>
<evidence type="ECO:0000256" key="15">
    <source>
        <dbReference type="SAM" id="Phobius"/>
    </source>
</evidence>
<feature type="transmembrane region" description="Helical" evidence="15">
    <location>
        <begin position="121"/>
        <end position="139"/>
    </location>
</feature>
<keyword evidence="10 15" id="KW-1133">Transmembrane helix</keyword>
<keyword evidence="4" id="KW-0813">Transport</keyword>
<evidence type="ECO:0000256" key="14">
    <source>
        <dbReference type="SAM" id="MobiDB-lite"/>
    </source>
</evidence>